<dbReference type="Proteomes" id="UP001359559">
    <property type="component" value="Unassembled WGS sequence"/>
</dbReference>
<proteinExistence type="predicted"/>
<name>A0AAN9K640_CLITE</name>
<evidence type="ECO:0000313" key="4">
    <source>
        <dbReference type="Proteomes" id="UP001359559"/>
    </source>
</evidence>
<keyword evidence="2" id="KW-1133">Transmembrane helix</keyword>
<dbReference type="EMBL" id="JAYKXN010000002">
    <property type="protein sequence ID" value="KAK7311965.1"/>
    <property type="molecule type" value="Genomic_DNA"/>
</dbReference>
<feature type="region of interest" description="Disordered" evidence="1">
    <location>
        <begin position="68"/>
        <end position="129"/>
    </location>
</feature>
<organism evidence="3 4">
    <name type="scientific">Clitoria ternatea</name>
    <name type="common">Butterfly pea</name>
    <dbReference type="NCBI Taxonomy" id="43366"/>
    <lineage>
        <taxon>Eukaryota</taxon>
        <taxon>Viridiplantae</taxon>
        <taxon>Streptophyta</taxon>
        <taxon>Embryophyta</taxon>
        <taxon>Tracheophyta</taxon>
        <taxon>Spermatophyta</taxon>
        <taxon>Magnoliopsida</taxon>
        <taxon>eudicotyledons</taxon>
        <taxon>Gunneridae</taxon>
        <taxon>Pentapetalae</taxon>
        <taxon>rosids</taxon>
        <taxon>fabids</taxon>
        <taxon>Fabales</taxon>
        <taxon>Fabaceae</taxon>
        <taxon>Papilionoideae</taxon>
        <taxon>50 kb inversion clade</taxon>
        <taxon>NPAAA clade</taxon>
        <taxon>indigoferoid/millettioid clade</taxon>
        <taxon>Phaseoleae</taxon>
        <taxon>Clitoria</taxon>
    </lineage>
</organism>
<gene>
    <name evidence="3" type="ORF">RJT34_10469</name>
</gene>
<protein>
    <submittedName>
        <fullName evidence="3">Uncharacterized protein</fullName>
    </submittedName>
</protein>
<feature type="transmembrane region" description="Helical" evidence="2">
    <location>
        <begin position="152"/>
        <end position="173"/>
    </location>
</feature>
<comment type="caution">
    <text evidence="3">The sequence shown here is derived from an EMBL/GenBank/DDBJ whole genome shotgun (WGS) entry which is preliminary data.</text>
</comment>
<keyword evidence="4" id="KW-1185">Reference proteome</keyword>
<dbReference type="AlphaFoldDB" id="A0AAN9K640"/>
<reference evidence="3 4" key="1">
    <citation type="submission" date="2024-01" db="EMBL/GenBank/DDBJ databases">
        <title>The genomes of 5 underutilized Papilionoideae crops provide insights into root nodulation and disease resistance.</title>
        <authorList>
            <person name="Yuan L."/>
        </authorList>
    </citation>
    <scope>NUCLEOTIDE SEQUENCE [LARGE SCALE GENOMIC DNA]</scope>
    <source>
        <strain evidence="3">LY-2023</strain>
        <tissue evidence="3">Leaf</tissue>
    </source>
</reference>
<sequence>MGHTKHSEFTQKRLFSWIIKVGFLGLALFGTVTSEDKVETPPSDLLCISDCATCPVICSPPPPMLVATSSHPPPPSPSPPHSPPPSYVTFSPPPPKSQSPPSHSSGAAPPPPFKPFNTAPSGSSQPQPTVIAGPHDFSYPYYYFYASPASSLSVHAPFFVVFLFFILHNWVLYCW</sequence>
<evidence type="ECO:0000256" key="2">
    <source>
        <dbReference type="SAM" id="Phobius"/>
    </source>
</evidence>
<feature type="transmembrane region" description="Helical" evidence="2">
    <location>
        <begin position="14"/>
        <end position="32"/>
    </location>
</feature>
<keyword evidence="2" id="KW-0472">Membrane</keyword>
<accession>A0AAN9K640</accession>
<keyword evidence="2" id="KW-0812">Transmembrane</keyword>
<evidence type="ECO:0000313" key="3">
    <source>
        <dbReference type="EMBL" id="KAK7311965.1"/>
    </source>
</evidence>
<evidence type="ECO:0000256" key="1">
    <source>
        <dbReference type="SAM" id="MobiDB-lite"/>
    </source>
</evidence>
<feature type="compositionally biased region" description="Pro residues" evidence="1">
    <location>
        <begin position="71"/>
        <end position="98"/>
    </location>
</feature>